<evidence type="ECO:0000256" key="3">
    <source>
        <dbReference type="PROSITE-ProRule" id="PRU00023"/>
    </source>
</evidence>
<dbReference type="SMART" id="SM00248">
    <property type="entry name" value="ANK"/>
    <property type="match status" value="2"/>
</dbReference>
<protein>
    <submittedName>
        <fullName evidence="5">Uncharacterized protein</fullName>
    </submittedName>
</protein>
<accession>A0AA36MZY6</accession>
<dbReference type="Proteomes" id="UP001178507">
    <property type="component" value="Unassembled WGS sequence"/>
</dbReference>
<keyword evidence="1" id="KW-0677">Repeat</keyword>
<dbReference type="EMBL" id="CAUJNA010002458">
    <property type="protein sequence ID" value="CAJ1393025.1"/>
    <property type="molecule type" value="Genomic_DNA"/>
</dbReference>
<dbReference type="Pfam" id="PF12796">
    <property type="entry name" value="Ank_2"/>
    <property type="match status" value="1"/>
</dbReference>
<feature type="repeat" description="ANK" evidence="3">
    <location>
        <begin position="156"/>
        <end position="188"/>
    </location>
</feature>
<sequence>MANVSMLNGRVLMTEEDFAHWWEDQGELRESRRFSDELRRHLARQLNFPSFRRLALAHGLDLLSQDSPWDKETPLVALARPYVELNSHAKSQFSKAASEGDLQQVLSLLEVPHDPLDLLSPTWGRQTPWHEAAARGHLEVVQCLLEAGAENLSNGRGETPLLLAAMRGSQEVVQCLLGASADDMQADVEGLAGAAVDAAERRPCGLRGPLRGRGLRGEGRGAQGPGLPNINSAA</sequence>
<dbReference type="AlphaFoldDB" id="A0AA36MZY6"/>
<dbReference type="SUPFAM" id="SSF48403">
    <property type="entry name" value="Ankyrin repeat"/>
    <property type="match status" value="1"/>
</dbReference>
<dbReference type="PANTHER" id="PTHR24171">
    <property type="entry name" value="ANKYRIN REPEAT DOMAIN-CONTAINING PROTEIN 39-RELATED"/>
    <property type="match status" value="1"/>
</dbReference>
<proteinExistence type="predicted"/>
<feature type="region of interest" description="Disordered" evidence="4">
    <location>
        <begin position="207"/>
        <end position="234"/>
    </location>
</feature>
<evidence type="ECO:0000256" key="4">
    <source>
        <dbReference type="SAM" id="MobiDB-lite"/>
    </source>
</evidence>
<evidence type="ECO:0000313" key="6">
    <source>
        <dbReference type="Proteomes" id="UP001178507"/>
    </source>
</evidence>
<keyword evidence="2 3" id="KW-0040">ANK repeat</keyword>
<organism evidence="5 6">
    <name type="scientific">Effrenium voratum</name>
    <dbReference type="NCBI Taxonomy" id="2562239"/>
    <lineage>
        <taxon>Eukaryota</taxon>
        <taxon>Sar</taxon>
        <taxon>Alveolata</taxon>
        <taxon>Dinophyceae</taxon>
        <taxon>Suessiales</taxon>
        <taxon>Symbiodiniaceae</taxon>
        <taxon>Effrenium</taxon>
    </lineage>
</organism>
<evidence type="ECO:0000256" key="2">
    <source>
        <dbReference type="ARBA" id="ARBA00023043"/>
    </source>
</evidence>
<comment type="caution">
    <text evidence="5">The sequence shown here is derived from an EMBL/GenBank/DDBJ whole genome shotgun (WGS) entry which is preliminary data.</text>
</comment>
<gene>
    <name evidence="5" type="ORF">EVOR1521_LOCUS17976</name>
</gene>
<feature type="repeat" description="ANK" evidence="3">
    <location>
        <begin position="124"/>
        <end position="150"/>
    </location>
</feature>
<keyword evidence="6" id="KW-1185">Reference proteome</keyword>
<name>A0AA36MZY6_9DINO</name>
<dbReference type="Gene3D" id="1.25.40.20">
    <property type="entry name" value="Ankyrin repeat-containing domain"/>
    <property type="match status" value="1"/>
</dbReference>
<dbReference type="PROSITE" id="PS50297">
    <property type="entry name" value="ANK_REP_REGION"/>
    <property type="match status" value="2"/>
</dbReference>
<evidence type="ECO:0000256" key="1">
    <source>
        <dbReference type="ARBA" id="ARBA00022737"/>
    </source>
</evidence>
<dbReference type="InterPro" id="IPR002110">
    <property type="entry name" value="Ankyrin_rpt"/>
</dbReference>
<dbReference type="InterPro" id="IPR036770">
    <property type="entry name" value="Ankyrin_rpt-contain_sf"/>
</dbReference>
<evidence type="ECO:0000313" key="5">
    <source>
        <dbReference type="EMBL" id="CAJ1393025.1"/>
    </source>
</evidence>
<reference evidence="5" key="1">
    <citation type="submission" date="2023-08" db="EMBL/GenBank/DDBJ databases">
        <authorList>
            <person name="Chen Y."/>
            <person name="Shah S."/>
            <person name="Dougan E. K."/>
            <person name="Thang M."/>
            <person name="Chan C."/>
        </authorList>
    </citation>
    <scope>NUCLEOTIDE SEQUENCE</scope>
</reference>
<dbReference type="PROSITE" id="PS50088">
    <property type="entry name" value="ANK_REPEAT"/>
    <property type="match status" value="2"/>
</dbReference>